<dbReference type="AlphaFoldDB" id="A0A7W5AKI5"/>
<accession>A0A7W5AKI5</accession>
<dbReference type="Proteomes" id="UP000590749">
    <property type="component" value="Unassembled WGS sequence"/>
</dbReference>
<gene>
    <name evidence="1" type="ORF">FHR83_005637</name>
</gene>
<keyword evidence="2" id="KW-1185">Reference proteome</keyword>
<dbReference type="EMBL" id="JACHXF010000013">
    <property type="protein sequence ID" value="MBB3097952.1"/>
    <property type="molecule type" value="Genomic_DNA"/>
</dbReference>
<reference evidence="1 2" key="1">
    <citation type="submission" date="2020-08" db="EMBL/GenBank/DDBJ databases">
        <title>Genomic Encyclopedia of Type Strains, Phase III (KMG-III): the genomes of soil and plant-associated and newly described type strains.</title>
        <authorList>
            <person name="Whitman W."/>
        </authorList>
    </citation>
    <scope>NUCLEOTIDE SEQUENCE [LARGE SCALE GENOMIC DNA]</scope>
    <source>
        <strain evidence="1 2">CECT 3287</strain>
    </source>
</reference>
<protein>
    <submittedName>
        <fullName evidence="1">Uncharacterized protein</fullName>
    </submittedName>
</protein>
<dbReference type="RefSeq" id="WP_183223577.1">
    <property type="nucleotide sequence ID" value="NZ_BMPW01000014.1"/>
</dbReference>
<sequence length="171" mass="18578">MLALTGDEALTKVTLPFPVTHYGNTYTSMWVDTNGLVAYTDPGTPSSDAWPIPSPRNPEEPNDAVYPFWHDWVVDSSASVRTATRGTAPARQFVVEWRNVASYEDPNTRVSFQLIIDEGGGYRFAYADIDGTGGGATIGIENEDGTTAIQYAYRAPVLRPGLGLRFTAPTA</sequence>
<name>A0A7W5AKI5_9ACTN</name>
<evidence type="ECO:0000313" key="2">
    <source>
        <dbReference type="Proteomes" id="UP000590749"/>
    </source>
</evidence>
<proteinExistence type="predicted"/>
<evidence type="ECO:0000313" key="1">
    <source>
        <dbReference type="EMBL" id="MBB3097952.1"/>
    </source>
</evidence>
<comment type="caution">
    <text evidence="1">The sequence shown here is derived from an EMBL/GenBank/DDBJ whole genome shotgun (WGS) entry which is preliminary data.</text>
</comment>
<organism evidence="1 2">
    <name type="scientific">Actinoplanes campanulatus</name>
    <dbReference type="NCBI Taxonomy" id="113559"/>
    <lineage>
        <taxon>Bacteria</taxon>
        <taxon>Bacillati</taxon>
        <taxon>Actinomycetota</taxon>
        <taxon>Actinomycetes</taxon>
        <taxon>Micromonosporales</taxon>
        <taxon>Micromonosporaceae</taxon>
        <taxon>Actinoplanes</taxon>
    </lineage>
</organism>